<dbReference type="CDD" id="cd00670">
    <property type="entry name" value="Gly_His_Pro_Ser_Thr_tRS_core"/>
    <property type="match status" value="1"/>
</dbReference>
<gene>
    <name evidence="1" type="ORF">HN018_00645</name>
</gene>
<evidence type="ECO:0000313" key="2">
    <source>
        <dbReference type="Proteomes" id="UP000500767"/>
    </source>
</evidence>
<dbReference type="KEGG" id="lck:HN018_00645"/>
<reference evidence="1 2" key="1">
    <citation type="journal article" date="2014" name="World J. Microbiol. Biotechnol.">
        <title>Biodiversity and physiological characteristics of Antarctic and Arctic lichens-associated bacteria.</title>
        <authorList>
            <person name="Lee Y.M."/>
            <person name="Kim E.H."/>
            <person name="Lee H.K."/>
            <person name="Hong S.G."/>
        </authorList>
    </citation>
    <scope>NUCLEOTIDE SEQUENCE [LARGE SCALE GENOMIC DNA]</scope>
    <source>
        <strain evidence="1 2">PAMC 26569</strain>
    </source>
</reference>
<dbReference type="Gene3D" id="3.30.930.10">
    <property type="entry name" value="Bira Bifunctional Protein, Domain 2"/>
    <property type="match status" value="1"/>
</dbReference>
<dbReference type="InterPro" id="IPR045864">
    <property type="entry name" value="aa-tRNA-synth_II/BPL/LPL"/>
</dbReference>
<keyword evidence="2" id="KW-1185">Reference proteome</keyword>
<name>A0A6M8HJU8_9PROT</name>
<evidence type="ECO:0000313" key="1">
    <source>
        <dbReference type="EMBL" id="QKE88756.1"/>
    </source>
</evidence>
<dbReference type="Proteomes" id="UP000500767">
    <property type="component" value="Chromosome"/>
</dbReference>
<sequence length="303" mass="33576">MSAETAFRDELIEARILIPSGVDGVFGRSGLFESIVDGIDSLITRNGQDQDAEIVRFPPAMPRSVMETSGYLNGFPHLAGTVHCFCGDERAHQTLLRCLEAGEDWTEGQKCVDLTLTPAACYPVYPMIAGRGALPQGGCTVDVASYCFRHEPSLDPTRMQLFRMREFVRLGSPSDVQAFRDNWVQRGKTIIGDLGLPVAIDLANDPFFGRGGTFMASSQRDQALKFELLVPVTNPEKPTACLSFNYHMDHFSEVWNLRLADGELAHTACVGFGFERLTLALLRHHGFDISSWPQSCRKALWNS</sequence>
<dbReference type="SUPFAM" id="SSF55681">
    <property type="entry name" value="Class II aaRS and biotin synthetases"/>
    <property type="match status" value="1"/>
</dbReference>
<protein>
    <submittedName>
        <fullName evidence="1">Amino acid--[acyl-carrier-protein] ligase</fullName>
        <ecNumber evidence="1">6.2.1.n2</ecNumber>
    </submittedName>
</protein>
<dbReference type="AlphaFoldDB" id="A0A6M8HJU8"/>
<dbReference type="RefSeq" id="WP_171832716.1">
    <property type="nucleotide sequence ID" value="NZ_CP053708.1"/>
</dbReference>
<organism evidence="1 2">
    <name type="scientific">Lichenicola cladoniae</name>
    <dbReference type="NCBI Taxonomy" id="1484109"/>
    <lineage>
        <taxon>Bacteria</taxon>
        <taxon>Pseudomonadati</taxon>
        <taxon>Pseudomonadota</taxon>
        <taxon>Alphaproteobacteria</taxon>
        <taxon>Acetobacterales</taxon>
        <taxon>Acetobacteraceae</taxon>
        <taxon>Lichenicola</taxon>
    </lineage>
</organism>
<dbReference type="GO" id="GO:0016874">
    <property type="term" value="F:ligase activity"/>
    <property type="evidence" value="ECO:0007669"/>
    <property type="project" value="UniProtKB-KW"/>
</dbReference>
<accession>A0A6M8HJU8</accession>
<keyword evidence="1" id="KW-0436">Ligase</keyword>
<dbReference type="EMBL" id="CP053708">
    <property type="protein sequence ID" value="QKE88756.1"/>
    <property type="molecule type" value="Genomic_DNA"/>
</dbReference>
<dbReference type="EC" id="6.2.1.n2" evidence="1"/>
<dbReference type="NCBIfam" id="NF005479">
    <property type="entry name" value="PRK07080.1"/>
    <property type="match status" value="1"/>
</dbReference>
<proteinExistence type="predicted"/>